<comment type="caution">
    <text evidence="1">The sequence shown here is derived from an EMBL/GenBank/DDBJ whole genome shotgun (WGS) entry which is preliminary data.</text>
</comment>
<name>A0A9X0D207_9CNID</name>
<reference evidence="1" key="1">
    <citation type="submission" date="2023-01" db="EMBL/GenBank/DDBJ databases">
        <title>Genome assembly of the deep-sea coral Lophelia pertusa.</title>
        <authorList>
            <person name="Herrera S."/>
            <person name="Cordes E."/>
        </authorList>
    </citation>
    <scope>NUCLEOTIDE SEQUENCE</scope>
    <source>
        <strain evidence="1">USNM1676648</strain>
        <tissue evidence="1">Polyp</tissue>
    </source>
</reference>
<sequence>AWAACAHRDKNSIKNSSTVVQYKIHEKNVTCFAPECPRLFCSAEEITNGRQNDCTITALRWCCLACSPTNVLTEILDIQ</sequence>
<dbReference type="Proteomes" id="UP001163046">
    <property type="component" value="Unassembled WGS sequence"/>
</dbReference>
<protein>
    <submittedName>
        <fullName evidence="1">Uncharacterized protein</fullName>
    </submittedName>
</protein>
<evidence type="ECO:0000313" key="1">
    <source>
        <dbReference type="EMBL" id="KAJ7383711.1"/>
    </source>
</evidence>
<dbReference type="EMBL" id="MU825895">
    <property type="protein sequence ID" value="KAJ7383711.1"/>
    <property type="molecule type" value="Genomic_DNA"/>
</dbReference>
<accession>A0A9X0D207</accession>
<evidence type="ECO:0000313" key="2">
    <source>
        <dbReference type="Proteomes" id="UP001163046"/>
    </source>
</evidence>
<proteinExistence type="predicted"/>
<feature type="non-terminal residue" evidence="1">
    <location>
        <position position="1"/>
    </location>
</feature>
<dbReference type="AlphaFoldDB" id="A0A9X0D207"/>
<keyword evidence="2" id="KW-1185">Reference proteome</keyword>
<organism evidence="1 2">
    <name type="scientific">Desmophyllum pertusum</name>
    <dbReference type="NCBI Taxonomy" id="174260"/>
    <lineage>
        <taxon>Eukaryota</taxon>
        <taxon>Metazoa</taxon>
        <taxon>Cnidaria</taxon>
        <taxon>Anthozoa</taxon>
        <taxon>Hexacorallia</taxon>
        <taxon>Scleractinia</taxon>
        <taxon>Caryophylliina</taxon>
        <taxon>Caryophylliidae</taxon>
        <taxon>Desmophyllum</taxon>
    </lineage>
</organism>
<gene>
    <name evidence="1" type="ORF">OS493_026241</name>
</gene>